<comment type="caution">
    <text evidence="3">The sequence shown here is derived from an EMBL/GenBank/DDBJ whole genome shotgun (WGS) entry which is preliminary data.</text>
</comment>
<evidence type="ECO:0000259" key="2">
    <source>
        <dbReference type="Pfam" id="PF00462"/>
    </source>
</evidence>
<dbReference type="Gene3D" id="3.40.30.10">
    <property type="entry name" value="Glutaredoxin"/>
    <property type="match status" value="1"/>
</dbReference>
<dbReference type="GO" id="GO:0005801">
    <property type="term" value="C:cis-Golgi network"/>
    <property type="evidence" value="ECO:0007669"/>
    <property type="project" value="TreeGrafter"/>
</dbReference>
<name>A0A9Q5HYK8_SANBA</name>
<proteinExistence type="predicted"/>
<dbReference type="GO" id="GO:0015038">
    <property type="term" value="F:glutathione disulfide oxidoreductase activity"/>
    <property type="evidence" value="ECO:0007669"/>
    <property type="project" value="TreeGrafter"/>
</dbReference>
<dbReference type="InterPro" id="IPR011899">
    <property type="entry name" value="Glutaredoxin_euk/vir"/>
</dbReference>
<dbReference type="Pfam" id="PF00462">
    <property type="entry name" value="Glutaredoxin"/>
    <property type="match status" value="1"/>
</dbReference>
<dbReference type="CDD" id="cd03419">
    <property type="entry name" value="GRX_GRXh_1_2_like"/>
    <property type="match status" value="1"/>
</dbReference>
<accession>A0A9Q5HYK8</accession>
<dbReference type="GO" id="GO:0005796">
    <property type="term" value="C:Golgi lumen"/>
    <property type="evidence" value="ECO:0007669"/>
    <property type="project" value="TreeGrafter"/>
</dbReference>
<gene>
    <name evidence="3" type="ORF">A7U60_g4448</name>
</gene>
<dbReference type="InterPro" id="IPR014025">
    <property type="entry name" value="Glutaredoxin_subgr"/>
</dbReference>
<keyword evidence="1" id="KW-1133">Transmembrane helix</keyword>
<dbReference type="GO" id="GO:0000324">
    <property type="term" value="C:fungal-type vacuole"/>
    <property type="evidence" value="ECO:0007669"/>
    <property type="project" value="TreeGrafter"/>
</dbReference>
<evidence type="ECO:0000256" key="1">
    <source>
        <dbReference type="SAM" id="Phobius"/>
    </source>
</evidence>
<dbReference type="InterPro" id="IPR036249">
    <property type="entry name" value="Thioredoxin-like_sf"/>
</dbReference>
<feature type="domain" description="Glutaredoxin" evidence="2">
    <location>
        <begin position="125"/>
        <end position="189"/>
    </location>
</feature>
<dbReference type="AlphaFoldDB" id="A0A9Q5HYK8"/>
<dbReference type="SUPFAM" id="SSF52833">
    <property type="entry name" value="Thioredoxin-like"/>
    <property type="match status" value="1"/>
</dbReference>
<keyword evidence="1" id="KW-0472">Membrane</keyword>
<dbReference type="PROSITE" id="PS51354">
    <property type="entry name" value="GLUTAREDOXIN_2"/>
    <property type="match status" value="1"/>
</dbReference>
<evidence type="ECO:0000313" key="3">
    <source>
        <dbReference type="EMBL" id="OCB88407.1"/>
    </source>
</evidence>
<reference evidence="3" key="1">
    <citation type="submission" date="2016-06" db="EMBL/GenBank/DDBJ databases">
        <title>Draft Genome sequence of the fungus Inonotus baumii.</title>
        <authorList>
            <person name="Zhu H."/>
            <person name="Lin W."/>
        </authorList>
    </citation>
    <scope>NUCLEOTIDE SEQUENCE</scope>
    <source>
        <strain evidence="3">821</strain>
    </source>
</reference>
<sequence length="228" mass="25313">MELPASTPRSRSPRSPFRRRRVVWSGLLLSFVALFFLAPSSFWETSRHHAMSVAEKGKEWLPEKLGGGKSYGPQQELQDFLHMIASSELTIPADVDPSKPLSRDVYSIDLGNVAWLQEVQPDPPVIVFSKTYCPYSKKAKELLRTYDLSPPPKIVEVDLRKDAEQIKVVLTRLTQHSTFPNVFIDGKSIGGSDDLTKLHSDGQLVNLLTEAGVSSNVNGDADVPPSEQ</sequence>
<feature type="transmembrane region" description="Helical" evidence="1">
    <location>
        <begin position="21"/>
        <end position="43"/>
    </location>
</feature>
<dbReference type="InterPro" id="IPR002109">
    <property type="entry name" value="Glutaredoxin"/>
</dbReference>
<dbReference type="PANTHER" id="PTHR45694">
    <property type="entry name" value="GLUTAREDOXIN 2"/>
    <property type="match status" value="1"/>
</dbReference>
<dbReference type="GO" id="GO:0034599">
    <property type="term" value="P:cellular response to oxidative stress"/>
    <property type="evidence" value="ECO:0007669"/>
    <property type="project" value="TreeGrafter"/>
</dbReference>
<protein>
    <submittedName>
        <fullName evidence="3">Thioredoxin-like protein</fullName>
    </submittedName>
</protein>
<dbReference type="PRINTS" id="PR00160">
    <property type="entry name" value="GLUTAREDOXIN"/>
</dbReference>
<keyword evidence="1" id="KW-0812">Transmembrane</keyword>
<dbReference type="NCBIfam" id="TIGR02180">
    <property type="entry name" value="GRX_euk"/>
    <property type="match status" value="1"/>
</dbReference>
<keyword evidence="4" id="KW-1185">Reference proteome</keyword>
<dbReference type="EMBL" id="LNZH02000179">
    <property type="protein sequence ID" value="OCB88407.1"/>
    <property type="molecule type" value="Genomic_DNA"/>
</dbReference>
<organism evidence="3 4">
    <name type="scientific">Sanghuangporus baumii</name>
    <name type="common">Phellinus baumii</name>
    <dbReference type="NCBI Taxonomy" id="108892"/>
    <lineage>
        <taxon>Eukaryota</taxon>
        <taxon>Fungi</taxon>
        <taxon>Dikarya</taxon>
        <taxon>Basidiomycota</taxon>
        <taxon>Agaricomycotina</taxon>
        <taxon>Agaricomycetes</taxon>
        <taxon>Hymenochaetales</taxon>
        <taxon>Hymenochaetaceae</taxon>
        <taxon>Sanghuangporus</taxon>
    </lineage>
</organism>
<evidence type="ECO:0000313" key="4">
    <source>
        <dbReference type="Proteomes" id="UP000757232"/>
    </source>
</evidence>
<dbReference type="PANTHER" id="PTHR45694:SF5">
    <property type="entry name" value="GLUTAREDOXIN 2"/>
    <property type="match status" value="1"/>
</dbReference>
<dbReference type="OrthoDB" id="423313at2759"/>
<dbReference type="Proteomes" id="UP000757232">
    <property type="component" value="Unassembled WGS sequence"/>
</dbReference>